<keyword evidence="1" id="KW-0547">Nucleotide-binding</keyword>
<evidence type="ECO:0000313" key="6">
    <source>
        <dbReference type="Proteomes" id="UP000469523"/>
    </source>
</evidence>
<dbReference type="AlphaFoldDB" id="A0A6N7XCY6"/>
<keyword evidence="3" id="KW-1133">Transmembrane helix</keyword>
<dbReference type="EMBL" id="VUNQ01000001">
    <property type="protein sequence ID" value="MST99888.1"/>
    <property type="molecule type" value="Genomic_DNA"/>
</dbReference>
<feature type="domain" description="AAA+ ATPase" evidence="4">
    <location>
        <begin position="206"/>
        <end position="354"/>
    </location>
</feature>
<evidence type="ECO:0000256" key="1">
    <source>
        <dbReference type="ARBA" id="ARBA00022741"/>
    </source>
</evidence>
<keyword evidence="3" id="KW-0812">Transmembrane</keyword>
<evidence type="ECO:0000256" key="3">
    <source>
        <dbReference type="SAM" id="Phobius"/>
    </source>
</evidence>
<dbReference type="NCBIfam" id="TIGR02858">
    <property type="entry name" value="spore_III_AA"/>
    <property type="match status" value="1"/>
</dbReference>
<evidence type="ECO:0000259" key="4">
    <source>
        <dbReference type="SMART" id="SM00382"/>
    </source>
</evidence>
<keyword evidence="3" id="KW-0472">Membrane</keyword>
<dbReference type="Gene3D" id="3.40.50.300">
    <property type="entry name" value="P-loop containing nucleotide triphosphate hydrolases"/>
    <property type="match status" value="1"/>
</dbReference>
<feature type="transmembrane region" description="Helical" evidence="3">
    <location>
        <begin position="21"/>
        <end position="39"/>
    </location>
</feature>
<comment type="caution">
    <text evidence="5">The sequence shown here is derived from an EMBL/GenBank/DDBJ whole genome shotgun (WGS) entry which is preliminary data.</text>
</comment>
<name>A0A6N7XCY6_9FIRM</name>
<dbReference type="SUPFAM" id="SSF52540">
    <property type="entry name" value="P-loop containing nucleoside triphosphate hydrolases"/>
    <property type="match status" value="1"/>
</dbReference>
<dbReference type="InterPro" id="IPR014217">
    <property type="entry name" value="Spore_III_AA"/>
</dbReference>
<dbReference type="InterPro" id="IPR045735">
    <property type="entry name" value="Spore_III_AA_AAA+_ATPase"/>
</dbReference>
<reference evidence="5 6" key="1">
    <citation type="submission" date="2019-09" db="EMBL/GenBank/DDBJ databases">
        <title>In-depth cultivation of the pig gut microbiome towards novel bacterial diversity and tailored functional studies.</title>
        <authorList>
            <person name="Wylensek D."/>
            <person name="Hitch T.C.A."/>
            <person name="Clavel T."/>
        </authorList>
    </citation>
    <scope>NUCLEOTIDE SEQUENCE [LARGE SCALE GENOMIC DNA]</scope>
    <source>
        <strain evidence="5 6">WCA3-693-APC-4?</strain>
    </source>
</reference>
<evidence type="ECO:0000313" key="5">
    <source>
        <dbReference type="EMBL" id="MST99888.1"/>
    </source>
</evidence>
<accession>A0A6N7XCY6</accession>
<dbReference type="Pfam" id="PF19568">
    <property type="entry name" value="Spore_III_AA"/>
    <property type="match status" value="1"/>
</dbReference>
<dbReference type="InterPro" id="IPR003593">
    <property type="entry name" value="AAA+_ATPase"/>
</dbReference>
<dbReference type="SMART" id="SM00382">
    <property type="entry name" value="AAA"/>
    <property type="match status" value="1"/>
</dbReference>
<dbReference type="GO" id="GO:0005524">
    <property type="term" value="F:ATP binding"/>
    <property type="evidence" value="ECO:0007669"/>
    <property type="project" value="UniProtKB-KW"/>
</dbReference>
<sequence>MTVVVIVKKILKKNNKIKKALRLKKALELFFIFVIYSLYNHRIYIREGQVVLNNINLYDSVIENLCDELNKILIKIPHNHKLKTEEIRLRNGRPLSISYGGKDYFVNINGNLSSNPSNAVIVNERHIMDTFQLISNYSVYAYTEEIRNGYITIRGGHRVGIGGKVIYGLNGVENIRNISSLNIRIGREVLGVSNNILSYIIKNTNGFYNTLIISPPQCGKTTLLRDIVRNLSNGTEGNFKGFKVSLVDERSELAGMYNGMAQKDVGMRTDILDGCLKSDGIIMAIRALSPDIIAVDEIGGKKDAEAIHEALRAGIKLMATVHGSSLEEVRNKSSIRELFTENIFERFIILDRSDGVGTIKEIVDGYSYKPIFFRKSDLNGSS</sequence>
<evidence type="ECO:0000256" key="2">
    <source>
        <dbReference type="ARBA" id="ARBA00022840"/>
    </source>
</evidence>
<dbReference type="PANTHER" id="PTHR20953:SF3">
    <property type="entry name" value="P-LOOP CONTAINING NUCLEOSIDE TRIPHOSPHATE HYDROLASES SUPERFAMILY PROTEIN"/>
    <property type="match status" value="1"/>
</dbReference>
<keyword evidence="6" id="KW-1185">Reference proteome</keyword>
<proteinExistence type="predicted"/>
<protein>
    <submittedName>
        <fullName evidence="5">Stage III sporulation protein AA</fullName>
    </submittedName>
</protein>
<keyword evidence="2" id="KW-0067">ATP-binding</keyword>
<dbReference type="PANTHER" id="PTHR20953">
    <property type="entry name" value="KINASE-RELATED"/>
    <property type="match status" value="1"/>
</dbReference>
<dbReference type="InterPro" id="IPR027417">
    <property type="entry name" value="P-loop_NTPase"/>
</dbReference>
<dbReference type="Proteomes" id="UP000469523">
    <property type="component" value="Unassembled WGS sequence"/>
</dbReference>
<organism evidence="5 6">
    <name type="scientific">Tissierella pigra</name>
    <dbReference type="NCBI Taxonomy" id="2607614"/>
    <lineage>
        <taxon>Bacteria</taxon>
        <taxon>Bacillati</taxon>
        <taxon>Bacillota</taxon>
        <taxon>Tissierellia</taxon>
        <taxon>Tissierellales</taxon>
        <taxon>Tissierellaceae</taxon>
        <taxon>Tissierella</taxon>
    </lineage>
</organism>
<gene>
    <name evidence="5" type="primary">spoIIIAA</name>
    <name evidence="5" type="ORF">FYJ83_00220</name>
</gene>